<protein>
    <recommendedName>
        <fullName evidence="8">IclR family transcriptional regulator</fullName>
    </recommendedName>
</protein>
<dbReference type="SUPFAM" id="SSF55781">
    <property type="entry name" value="GAF domain-like"/>
    <property type="match status" value="1"/>
</dbReference>
<accession>A0A3N5DWS1</accession>
<evidence type="ECO:0000256" key="1">
    <source>
        <dbReference type="ARBA" id="ARBA00023015"/>
    </source>
</evidence>
<dbReference type="GO" id="GO:0003677">
    <property type="term" value="F:DNA binding"/>
    <property type="evidence" value="ECO:0007669"/>
    <property type="project" value="UniProtKB-KW"/>
</dbReference>
<keyword evidence="1" id="KW-0805">Transcription regulation</keyword>
<dbReference type="InterPro" id="IPR036390">
    <property type="entry name" value="WH_DNA-bd_sf"/>
</dbReference>
<dbReference type="EMBL" id="RPOH01000010">
    <property type="protein sequence ID" value="RPH30110.1"/>
    <property type="molecule type" value="Genomic_DNA"/>
</dbReference>
<organism evidence="6 7">
    <name type="scientific">Buttiauxella warmboldiae</name>
    <dbReference type="NCBI Taxonomy" id="82993"/>
    <lineage>
        <taxon>Bacteria</taxon>
        <taxon>Pseudomonadati</taxon>
        <taxon>Pseudomonadota</taxon>
        <taxon>Gammaproteobacteria</taxon>
        <taxon>Enterobacterales</taxon>
        <taxon>Enterobacteriaceae</taxon>
        <taxon>Buttiauxella</taxon>
    </lineage>
</organism>
<dbReference type="GO" id="GO:0003700">
    <property type="term" value="F:DNA-binding transcription factor activity"/>
    <property type="evidence" value="ECO:0007669"/>
    <property type="project" value="TreeGrafter"/>
</dbReference>
<dbReference type="InterPro" id="IPR029016">
    <property type="entry name" value="GAF-like_dom_sf"/>
</dbReference>
<evidence type="ECO:0000256" key="3">
    <source>
        <dbReference type="ARBA" id="ARBA00023163"/>
    </source>
</evidence>
<dbReference type="Gene3D" id="3.30.450.40">
    <property type="match status" value="1"/>
</dbReference>
<feature type="domain" description="IclR-ED" evidence="5">
    <location>
        <begin position="73"/>
        <end position="248"/>
    </location>
</feature>
<dbReference type="Gene3D" id="1.10.10.10">
    <property type="entry name" value="Winged helix-like DNA-binding domain superfamily/Winged helix DNA-binding domain"/>
    <property type="match status" value="1"/>
</dbReference>
<dbReference type="AlphaFoldDB" id="A0A3N5DWS1"/>
<comment type="caution">
    <text evidence="6">The sequence shown here is derived from an EMBL/GenBank/DDBJ whole genome shotgun (WGS) entry which is preliminary data.</text>
</comment>
<dbReference type="Proteomes" id="UP000268615">
    <property type="component" value="Unassembled WGS sequence"/>
</dbReference>
<dbReference type="Pfam" id="PF01614">
    <property type="entry name" value="IclR_C"/>
    <property type="match status" value="1"/>
</dbReference>
<proteinExistence type="predicted"/>
<evidence type="ECO:0008006" key="8">
    <source>
        <dbReference type="Google" id="ProtNLM"/>
    </source>
</evidence>
<evidence type="ECO:0000259" key="5">
    <source>
        <dbReference type="PROSITE" id="PS51078"/>
    </source>
</evidence>
<evidence type="ECO:0000313" key="7">
    <source>
        <dbReference type="Proteomes" id="UP000268615"/>
    </source>
</evidence>
<dbReference type="PANTHER" id="PTHR30136:SF7">
    <property type="entry name" value="HTH-TYPE TRANSCRIPTIONAL REGULATOR KDGR-RELATED"/>
    <property type="match status" value="1"/>
</dbReference>
<dbReference type="GO" id="GO:0045892">
    <property type="term" value="P:negative regulation of DNA-templated transcription"/>
    <property type="evidence" value="ECO:0007669"/>
    <property type="project" value="TreeGrafter"/>
</dbReference>
<dbReference type="SUPFAM" id="SSF46785">
    <property type="entry name" value="Winged helix' DNA-binding domain"/>
    <property type="match status" value="1"/>
</dbReference>
<feature type="domain" description="HTH iclR-type" evidence="4">
    <location>
        <begin position="10"/>
        <end position="71"/>
    </location>
</feature>
<gene>
    <name evidence="6" type="ORF">EHN07_03080</name>
</gene>
<evidence type="ECO:0000256" key="2">
    <source>
        <dbReference type="ARBA" id="ARBA00023125"/>
    </source>
</evidence>
<dbReference type="Pfam" id="PF09339">
    <property type="entry name" value="HTH_IclR"/>
    <property type="match status" value="1"/>
</dbReference>
<dbReference type="InterPro" id="IPR014757">
    <property type="entry name" value="Tscrpt_reg_IclR_C"/>
</dbReference>
<name>A0A3N5DWS1_9ENTR</name>
<evidence type="ECO:0000259" key="4">
    <source>
        <dbReference type="PROSITE" id="PS51077"/>
    </source>
</evidence>
<keyword evidence="3" id="KW-0804">Transcription</keyword>
<evidence type="ECO:0000313" key="6">
    <source>
        <dbReference type="EMBL" id="RPH30110.1"/>
    </source>
</evidence>
<dbReference type="InterPro" id="IPR036388">
    <property type="entry name" value="WH-like_DNA-bd_sf"/>
</dbReference>
<keyword evidence="2" id="KW-0238">DNA-binding</keyword>
<dbReference type="InterPro" id="IPR050707">
    <property type="entry name" value="HTH_MetabolicPath_Reg"/>
</dbReference>
<dbReference type="InterPro" id="IPR005471">
    <property type="entry name" value="Tscrpt_reg_IclR_N"/>
</dbReference>
<keyword evidence="7" id="KW-1185">Reference proteome</keyword>
<dbReference type="OrthoDB" id="9807558at2"/>
<reference evidence="6 7" key="1">
    <citation type="submission" date="2018-11" db="EMBL/GenBank/DDBJ databases">
        <title>Draft genome sequence of Buttiauxella warmboldiae CCUG 35512.</title>
        <authorList>
            <person name="Salva-Serra F."/>
            <person name="Marathe N."/>
            <person name="Moore E."/>
            <person name="Svensson L."/>
            <person name="Engstrom-Jakobsson H."/>
        </authorList>
    </citation>
    <scope>NUCLEOTIDE SEQUENCE [LARGE SCALE GENOMIC DNA]</scope>
    <source>
        <strain evidence="6 7">CCUG 35512</strain>
    </source>
</reference>
<dbReference type="PROSITE" id="PS51078">
    <property type="entry name" value="ICLR_ED"/>
    <property type="match status" value="1"/>
</dbReference>
<sequence>MTNNKIVYKAPALSRGLQVIDFLAQNGKPKSMSELVSELHLSFNQLYRIIACLKNEGYLYQDENRHYFLTDKIVFKHRSLFIEKFSASEICKKLMKEFTWQTNQSCHLAGLRDDNFWVFCHAHPDFSLSISAREGSILNTVKSSSALLFLALANDYDAWKLMRSYRLTPELRLLLIEQINTIREKGYSEIQHDRIIGLTSLSFPVTAVTGYALATITCPYFDHIPGDYSELKERLRRLGQDLSQRLNS</sequence>
<dbReference type="RefSeq" id="WP_124022737.1">
    <property type="nucleotide sequence ID" value="NZ_RPOH01000010.1"/>
</dbReference>
<dbReference type="PANTHER" id="PTHR30136">
    <property type="entry name" value="HELIX-TURN-HELIX TRANSCRIPTIONAL REGULATOR, ICLR FAMILY"/>
    <property type="match status" value="1"/>
</dbReference>
<dbReference type="PROSITE" id="PS51077">
    <property type="entry name" value="HTH_ICLR"/>
    <property type="match status" value="1"/>
</dbReference>